<dbReference type="EMBL" id="JBHLUE010000012">
    <property type="protein sequence ID" value="MFC0565759.1"/>
    <property type="molecule type" value="Genomic_DNA"/>
</dbReference>
<dbReference type="Gene3D" id="2.60.40.10">
    <property type="entry name" value="Immunoglobulins"/>
    <property type="match status" value="1"/>
</dbReference>
<dbReference type="Proteomes" id="UP001589894">
    <property type="component" value="Unassembled WGS sequence"/>
</dbReference>
<dbReference type="PANTHER" id="PTHR43730:SF1">
    <property type="entry name" value="BETA-MANNOSIDASE"/>
    <property type="match status" value="1"/>
</dbReference>
<evidence type="ECO:0000259" key="10">
    <source>
        <dbReference type="Pfam" id="PF22666"/>
    </source>
</evidence>
<dbReference type="SUPFAM" id="SSF49303">
    <property type="entry name" value="beta-Galactosidase/glucuronidase domain"/>
    <property type="match status" value="1"/>
</dbReference>
<evidence type="ECO:0000256" key="6">
    <source>
        <dbReference type="ARBA" id="ARBA00023295"/>
    </source>
</evidence>
<dbReference type="SUPFAM" id="SSF51445">
    <property type="entry name" value="(Trans)glycosidases"/>
    <property type="match status" value="1"/>
</dbReference>
<dbReference type="GO" id="GO:0016787">
    <property type="term" value="F:hydrolase activity"/>
    <property type="evidence" value="ECO:0007669"/>
    <property type="project" value="UniProtKB-KW"/>
</dbReference>
<proteinExistence type="inferred from homology"/>
<dbReference type="InterPro" id="IPR013783">
    <property type="entry name" value="Ig-like_fold"/>
</dbReference>
<evidence type="ECO:0000313" key="12">
    <source>
        <dbReference type="Proteomes" id="UP001589894"/>
    </source>
</evidence>
<comment type="similarity">
    <text evidence="2">Belongs to the glycosyl hydrolase 2 family.</text>
</comment>
<name>A0ABV6NZ90_9ACTN</name>
<dbReference type="PANTHER" id="PTHR43730">
    <property type="entry name" value="BETA-MANNOSIDASE"/>
    <property type="match status" value="1"/>
</dbReference>
<keyword evidence="6" id="KW-0326">Glycosidase</keyword>
<comment type="caution">
    <text evidence="11">The sequence shown here is derived from an EMBL/GenBank/DDBJ whole genome shotgun (WGS) entry which is preliminary data.</text>
</comment>
<feature type="domain" description="Beta-mannosidase-like galactose-binding" evidence="10">
    <location>
        <begin position="30"/>
        <end position="184"/>
    </location>
</feature>
<keyword evidence="4 11" id="KW-0378">Hydrolase</keyword>
<dbReference type="InterPro" id="IPR008979">
    <property type="entry name" value="Galactose-bd-like_sf"/>
</dbReference>
<gene>
    <name evidence="11" type="ORF">ACFFHU_16670</name>
</gene>
<dbReference type="InterPro" id="IPR050887">
    <property type="entry name" value="Beta-mannosidase_GH2"/>
</dbReference>
<dbReference type="InterPro" id="IPR054593">
    <property type="entry name" value="Beta-mannosidase-like_N2"/>
</dbReference>
<evidence type="ECO:0000313" key="11">
    <source>
        <dbReference type="EMBL" id="MFC0565759.1"/>
    </source>
</evidence>
<evidence type="ECO:0000256" key="1">
    <source>
        <dbReference type="ARBA" id="ARBA00000829"/>
    </source>
</evidence>
<dbReference type="InterPro" id="IPR036156">
    <property type="entry name" value="Beta-gal/glucu_dom_sf"/>
</dbReference>
<evidence type="ECO:0000259" key="9">
    <source>
        <dbReference type="Pfam" id="PF17753"/>
    </source>
</evidence>
<dbReference type="Gene3D" id="3.20.20.80">
    <property type="entry name" value="Glycosidases"/>
    <property type="match status" value="1"/>
</dbReference>
<evidence type="ECO:0000256" key="2">
    <source>
        <dbReference type="ARBA" id="ARBA00007401"/>
    </source>
</evidence>
<sequence length="871" mass="95530">MLIALPDDWTLTTGPGTLPDAVPEAVRGAGIPATVPGCVHTDLLAAGLIPDPYLDRNESALAWIGRTPWTYRTRFAAEPAAAGERIELVFDGLDTVGRVLLNGTVLGTVANMHRRHRFDVTGLLGPDNELTVEFAAQLDATEEASARLGPRPHTNTHPYNAVRKMACNYEWDWGPDLVTAGIWRPVTLRRWRTARLDDVLPQVTVDGATGTVRVRAGVATAEADAPADLVVRVAVAAAHGSPGGSAEAAAGGDATGGSDRTAVVQLEVPEVARWWPLGHGDQPRYDLTVTLLDAEGAELDRWERRIGFRTVALRTEPDERGTSFGIVVNDRLIQVKGANWIPDDCFPSRVDRAAYARSIGDAVDAGLNLLRVWGGGIYESDDFYDLCDERGVLVWQDFLFACAAYAEEEPLRSEVLAEAREAVTRLAPHPSLAVWNGNNENLWGHEDWDWKEPLGDRTWGAGYYHEELPRIVAELDPTRPYCPGSPWSPDPARHPNDPAHGSMHIWDVWNRIDYTHYRDYVPRFVSEFGYQGPPAWSTLTRAIHDEPLAHDSPGMLAHQKAADGDEKLSRGIAPHLPLPEDFADWHWATQLQQARAVAFGLEHFRSWYPACSGAVVWQLNDCWPVTSWAMVDSDGRRKPLWYAVRHAFAPRLLTIQPRDGGLVLAVCNDTDEAWTAEVPVRRLDLDGTALAEETVRFEAGPRATVLVPLPDAVVRPDDPRRELLVAGEGVERALWYFVEDLELPLRESWEAVDVHRVPDGYQVRVTAAALAKDVCLLADQAHPEAVVDDALVTLLPGESHTFTVRCAAEVPTDEFRSPRVLRSASQLVERHGPASGRPGGGDPADGDGGDGRSGPPGQRTPTDRVSTGRPA</sequence>
<feature type="domain" description="Beta-mannosidase Ig-fold" evidence="9">
    <location>
        <begin position="753"/>
        <end position="822"/>
    </location>
</feature>
<dbReference type="Pfam" id="PF22666">
    <property type="entry name" value="Glyco_hydro_2_N2"/>
    <property type="match status" value="1"/>
</dbReference>
<dbReference type="Pfam" id="PF00703">
    <property type="entry name" value="Glyco_hydro_2"/>
    <property type="match status" value="1"/>
</dbReference>
<keyword evidence="5" id="KW-0325">Glycoprotein</keyword>
<comment type="catalytic activity">
    <reaction evidence="1">
        <text>Hydrolysis of terminal, non-reducing beta-D-mannose residues in beta-D-mannosides.</text>
        <dbReference type="EC" id="3.2.1.25"/>
    </reaction>
</comment>
<evidence type="ECO:0000259" key="8">
    <source>
        <dbReference type="Pfam" id="PF00703"/>
    </source>
</evidence>
<feature type="region of interest" description="Disordered" evidence="7">
    <location>
        <begin position="825"/>
        <end position="871"/>
    </location>
</feature>
<evidence type="ECO:0000256" key="7">
    <source>
        <dbReference type="SAM" id="MobiDB-lite"/>
    </source>
</evidence>
<dbReference type="Pfam" id="PF17753">
    <property type="entry name" value="Ig_mannosidase"/>
    <property type="match status" value="1"/>
</dbReference>
<evidence type="ECO:0000256" key="3">
    <source>
        <dbReference type="ARBA" id="ARBA00012754"/>
    </source>
</evidence>
<dbReference type="InterPro" id="IPR017853">
    <property type="entry name" value="GH"/>
</dbReference>
<organism evidence="11 12">
    <name type="scientific">Plantactinospora siamensis</name>
    <dbReference type="NCBI Taxonomy" id="555372"/>
    <lineage>
        <taxon>Bacteria</taxon>
        <taxon>Bacillati</taxon>
        <taxon>Actinomycetota</taxon>
        <taxon>Actinomycetes</taxon>
        <taxon>Micromonosporales</taxon>
        <taxon>Micromonosporaceae</taxon>
        <taxon>Plantactinospora</taxon>
    </lineage>
</organism>
<dbReference type="InterPro" id="IPR041625">
    <property type="entry name" value="Beta-mannosidase_Ig"/>
</dbReference>
<dbReference type="SUPFAM" id="SSF49785">
    <property type="entry name" value="Galactose-binding domain-like"/>
    <property type="match status" value="1"/>
</dbReference>
<evidence type="ECO:0000256" key="4">
    <source>
        <dbReference type="ARBA" id="ARBA00022801"/>
    </source>
</evidence>
<dbReference type="EC" id="3.2.1.25" evidence="3"/>
<evidence type="ECO:0000256" key="5">
    <source>
        <dbReference type="ARBA" id="ARBA00023180"/>
    </source>
</evidence>
<keyword evidence="12" id="KW-1185">Reference proteome</keyword>
<dbReference type="InterPro" id="IPR006102">
    <property type="entry name" value="Ig-like_GH2"/>
</dbReference>
<protein>
    <recommendedName>
        <fullName evidence="3">beta-mannosidase</fullName>
        <ecNumber evidence="3">3.2.1.25</ecNumber>
    </recommendedName>
</protein>
<feature type="domain" description="Glycoside hydrolase family 2 immunoglobulin-like beta-sandwich" evidence="8">
    <location>
        <begin position="195"/>
        <end position="309"/>
    </location>
</feature>
<accession>A0ABV6NZ90</accession>
<dbReference type="RefSeq" id="WP_377339929.1">
    <property type="nucleotide sequence ID" value="NZ_JBHLUE010000012.1"/>
</dbReference>
<reference evidence="11 12" key="1">
    <citation type="submission" date="2024-09" db="EMBL/GenBank/DDBJ databases">
        <authorList>
            <person name="Sun Q."/>
            <person name="Mori K."/>
        </authorList>
    </citation>
    <scope>NUCLEOTIDE SEQUENCE [LARGE SCALE GENOMIC DNA]</scope>
    <source>
        <strain evidence="11 12">TBRC 2205</strain>
    </source>
</reference>
<dbReference type="Gene3D" id="2.60.120.260">
    <property type="entry name" value="Galactose-binding domain-like"/>
    <property type="match status" value="1"/>
</dbReference>